<keyword evidence="3" id="KW-1185">Reference proteome</keyword>
<feature type="region of interest" description="Disordered" evidence="1">
    <location>
        <begin position="83"/>
        <end position="108"/>
    </location>
</feature>
<evidence type="ECO:0008006" key="4">
    <source>
        <dbReference type="Google" id="ProtNLM"/>
    </source>
</evidence>
<evidence type="ECO:0000313" key="3">
    <source>
        <dbReference type="Proteomes" id="UP000824681"/>
    </source>
</evidence>
<reference evidence="2 3" key="1">
    <citation type="journal article" date="2021" name="ACS Chem. Biol.">
        <title>Genomic-Led Discovery of a Novel Glycopeptide Antibiotic by Nonomuraea coxensis DSM 45129.</title>
        <authorList>
            <person name="Yushchuk O."/>
            <person name="Vior N.M."/>
            <person name="Andreo-Vidal A."/>
            <person name="Berini F."/>
            <person name="Ruckert C."/>
            <person name="Busche T."/>
            <person name="Binda E."/>
            <person name="Kalinowski J."/>
            <person name="Truman A.W."/>
            <person name="Marinelli F."/>
        </authorList>
    </citation>
    <scope>NUCLEOTIDE SEQUENCE [LARGE SCALE GENOMIC DNA]</scope>
    <source>
        <strain evidence="2 3">DSM 45129</strain>
    </source>
</reference>
<dbReference type="EMBL" id="CP068985">
    <property type="protein sequence ID" value="QYC43572.1"/>
    <property type="molecule type" value="Genomic_DNA"/>
</dbReference>
<proteinExistence type="predicted"/>
<gene>
    <name evidence="2" type="ORF">Nocox_29940</name>
</gene>
<feature type="compositionally biased region" description="Low complexity" evidence="1">
    <location>
        <begin position="86"/>
        <end position="95"/>
    </location>
</feature>
<sequence length="108" mass="11472">MDLRRRVRDRSPFLLAHVAPFSLAAVFSLVSGGIGTQVTPALALADRDGGPAATAFAERALRPLERDGVIRLRPVADEREARAAVERATAVPRPVTVEPPGSPPRPSS</sequence>
<organism evidence="2 3">
    <name type="scientific">Nonomuraea coxensis DSM 45129</name>
    <dbReference type="NCBI Taxonomy" id="1122611"/>
    <lineage>
        <taxon>Bacteria</taxon>
        <taxon>Bacillati</taxon>
        <taxon>Actinomycetota</taxon>
        <taxon>Actinomycetes</taxon>
        <taxon>Streptosporangiales</taxon>
        <taxon>Streptosporangiaceae</taxon>
        <taxon>Nonomuraea</taxon>
    </lineage>
</organism>
<protein>
    <recommendedName>
        <fullName evidence="4">ABC transporter permease</fullName>
    </recommendedName>
</protein>
<dbReference type="RefSeq" id="WP_020542924.1">
    <property type="nucleotide sequence ID" value="NZ_CP068985.1"/>
</dbReference>
<evidence type="ECO:0000313" key="2">
    <source>
        <dbReference type="EMBL" id="QYC43572.1"/>
    </source>
</evidence>
<dbReference type="Proteomes" id="UP000824681">
    <property type="component" value="Chromosome"/>
</dbReference>
<name>A0ABX8UA85_9ACTN</name>
<accession>A0ABX8UA85</accession>
<evidence type="ECO:0000256" key="1">
    <source>
        <dbReference type="SAM" id="MobiDB-lite"/>
    </source>
</evidence>